<dbReference type="EMBL" id="PKHA01000006">
    <property type="protein sequence ID" value="PKY98533.1"/>
    <property type="molecule type" value="Genomic_DNA"/>
</dbReference>
<dbReference type="Pfam" id="PF02602">
    <property type="entry name" value="HEM4"/>
    <property type="match status" value="1"/>
</dbReference>
<dbReference type="Proteomes" id="UP000234778">
    <property type="component" value="Unassembled WGS sequence"/>
</dbReference>
<protein>
    <submittedName>
        <fullName evidence="3">Uroporphyrinogen-III synthase</fullName>
    </submittedName>
</protein>
<dbReference type="PANTHER" id="PTHR40082">
    <property type="entry name" value="BLR5956 PROTEIN"/>
    <property type="match status" value="1"/>
</dbReference>
<dbReference type="InterPro" id="IPR036108">
    <property type="entry name" value="4pyrrol_syn_uPrphyn_synt_sf"/>
</dbReference>
<dbReference type="RefSeq" id="WP_101638177.1">
    <property type="nucleotide sequence ID" value="NZ_PKHA01000006.1"/>
</dbReference>
<dbReference type="SUPFAM" id="SSF69618">
    <property type="entry name" value="HemD-like"/>
    <property type="match status" value="1"/>
</dbReference>
<dbReference type="InterPro" id="IPR003754">
    <property type="entry name" value="4pyrrol_synth_uPrphyn_synth"/>
</dbReference>
<dbReference type="AlphaFoldDB" id="A0A2I1KSD5"/>
<evidence type="ECO:0000313" key="4">
    <source>
        <dbReference type="Proteomes" id="UP000234778"/>
    </source>
</evidence>
<gene>
    <name evidence="3" type="ORF">CYJ26_06835</name>
</gene>
<feature type="compositionally biased region" description="Polar residues" evidence="1">
    <location>
        <begin position="1"/>
        <end position="10"/>
    </location>
</feature>
<reference evidence="3 4" key="1">
    <citation type="submission" date="2017-12" db="EMBL/GenBank/DDBJ databases">
        <title>Phylogenetic diversity of female urinary microbiome.</title>
        <authorList>
            <person name="Thomas-White K."/>
            <person name="Wolfe A.J."/>
        </authorList>
    </citation>
    <scope>NUCLEOTIDE SEQUENCE [LARGE SCALE GENOMIC DNA]</scope>
    <source>
        <strain evidence="3 4">UMB0319</strain>
    </source>
</reference>
<accession>A0A2I1KSD5</accession>
<dbReference type="PANTHER" id="PTHR40082:SF1">
    <property type="entry name" value="BLR5956 PROTEIN"/>
    <property type="match status" value="1"/>
</dbReference>
<dbReference type="Gene3D" id="3.40.50.10090">
    <property type="match status" value="2"/>
</dbReference>
<evidence type="ECO:0000313" key="3">
    <source>
        <dbReference type="EMBL" id="PKY98533.1"/>
    </source>
</evidence>
<proteinExistence type="predicted"/>
<dbReference type="CDD" id="cd06578">
    <property type="entry name" value="HemD"/>
    <property type="match status" value="1"/>
</dbReference>
<evidence type="ECO:0000259" key="2">
    <source>
        <dbReference type="Pfam" id="PF02602"/>
    </source>
</evidence>
<sequence>MTASVTTPPAGSTPPDPTHSAAQPLAGRRVLLGRSRPADPFARVLREAGAEVDTLALTVTSPGTPEEVERAHALINSGWPQWVVVTSAQTLEVLDLSRLGTSEEANGGAVRGDSQDGVSARSCEDGCLLLPPTRLAAVGPRTAHALAAVTGRQPDVVGGSDAEALAQALEEAGVGPGTRVLLPQSALARPVLAERLEDLGAQVQRAAVYTTVTAPASCLPPAFATHWRGGAWDAVVLTAGSAARALTELAGPAPASTAVVTLGRPSQLAAQAAGLKVAALAPTPTAEGVLKALCQVLERQAPPP</sequence>
<dbReference type="GeneID" id="81708646"/>
<dbReference type="GO" id="GO:0006780">
    <property type="term" value="P:uroporphyrinogen III biosynthetic process"/>
    <property type="evidence" value="ECO:0007669"/>
    <property type="project" value="InterPro"/>
</dbReference>
<feature type="domain" description="Tetrapyrrole biosynthesis uroporphyrinogen III synthase" evidence="2">
    <location>
        <begin position="131"/>
        <end position="290"/>
    </location>
</feature>
<feature type="region of interest" description="Disordered" evidence="1">
    <location>
        <begin position="1"/>
        <end position="23"/>
    </location>
</feature>
<comment type="caution">
    <text evidence="3">The sequence shown here is derived from an EMBL/GenBank/DDBJ whole genome shotgun (WGS) entry which is preliminary data.</text>
</comment>
<dbReference type="GO" id="GO:0004852">
    <property type="term" value="F:uroporphyrinogen-III synthase activity"/>
    <property type="evidence" value="ECO:0007669"/>
    <property type="project" value="InterPro"/>
</dbReference>
<evidence type="ECO:0000256" key="1">
    <source>
        <dbReference type="SAM" id="MobiDB-lite"/>
    </source>
</evidence>
<dbReference type="InterPro" id="IPR039793">
    <property type="entry name" value="UROS/Hem4"/>
</dbReference>
<name>A0A2I1KSD5_9ACTO</name>
<organism evidence="3 4">
    <name type="scientific">Actinomyces urogenitalis</name>
    <dbReference type="NCBI Taxonomy" id="103621"/>
    <lineage>
        <taxon>Bacteria</taxon>
        <taxon>Bacillati</taxon>
        <taxon>Actinomycetota</taxon>
        <taxon>Actinomycetes</taxon>
        <taxon>Actinomycetales</taxon>
        <taxon>Actinomycetaceae</taxon>
        <taxon>Actinomyces</taxon>
    </lineage>
</organism>